<proteinExistence type="predicted"/>
<evidence type="ECO:0000313" key="3">
    <source>
        <dbReference type="EMBL" id="TWG07593.1"/>
    </source>
</evidence>
<dbReference type="RefSeq" id="WP_222429253.1">
    <property type="nucleotide sequence ID" value="NZ_VIWX01000001.1"/>
</dbReference>
<accession>A0A561V7M5</accession>
<dbReference type="AlphaFoldDB" id="A0A561V7M5"/>
<name>A0A561V7M5_9PSEU</name>
<sequence length="97" mass="10302">MTTLIDGEGLVKAAAARAGISRFVLVSVFPDAARGGELGEGFEHYMRVKKSADVHLSHTDLDWVFVRPRTLRDEPGDGSVSGPLASRSSTARCAATT</sequence>
<feature type="region of interest" description="Disordered" evidence="1">
    <location>
        <begin position="73"/>
        <end position="97"/>
    </location>
</feature>
<dbReference type="Gene3D" id="3.40.50.720">
    <property type="entry name" value="NAD(P)-binding Rossmann-like Domain"/>
    <property type="match status" value="1"/>
</dbReference>
<dbReference type="SUPFAM" id="SSF51735">
    <property type="entry name" value="NAD(P)-binding Rossmann-fold domains"/>
    <property type="match status" value="1"/>
</dbReference>
<evidence type="ECO:0000313" key="4">
    <source>
        <dbReference type="Proteomes" id="UP000316184"/>
    </source>
</evidence>
<feature type="domain" description="NAD(P)-binding" evidence="2">
    <location>
        <begin position="13"/>
        <end position="79"/>
    </location>
</feature>
<keyword evidence="4" id="KW-1185">Reference proteome</keyword>
<dbReference type="Proteomes" id="UP000316184">
    <property type="component" value="Unassembled WGS sequence"/>
</dbReference>
<reference evidence="3 4" key="1">
    <citation type="submission" date="2019-06" db="EMBL/GenBank/DDBJ databases">
        <title>Sequencing the genomes of 1000 actinobacteria strains.</title>
        <authorList>
            <person name="Klenk H.-P."/>
        </authorList>
    </citation>
    <scope>NUCLEOTIDE SEQUENCE [LARGE SCALE GENOMIC DNA]</scope>
    <source>
        <strain evidence="3 4">DSM 46699</strain>
    </source>
</reference>
<dbReference type="InterPro" id="IPR036291">
    <property type="entry name" value="NAD(P)-bd_dom_sf"/>
</dbReference>
<dbReference type="Pfam" id="PF13460">
    <property type="entry name" value="NAD_binding_10"/>
    <property type="match status" value="1"/>
</dbReference>
<protein>
    <submittedName>
        <fullName evidence="3">Putative NAD(P)-binding protein</fullName>
    </submittedName>
</protein>
<evidence type="ECO:0000259" key="2">
    <source>
        <dbReference type="Pfam" id="PF13460"/>
    </source>
</evidence>
<evidence type="ECO:0000256" key="1">
    <source>
        <dbReference type="SAM" id="MobiDB-lite"/>
    </source>
</evidence>
<feature type="compositionally biased region" description="Low complexity" evidence="1">
    <location>
        <begin position="85"/>
        <end position="97"/>
    </location>
</feature>
<gene>
    <name evidence="3" type="ORF">FHU35_11210</name>
</gene>
<comment type="caution">
    <text evidence="3">The sequence shown here is derived from an EMBL/GenBank/DDBJ whole genome shotgun (WGS) entry which is preliminary data.</text>
</comment>
<organism evidence="3 4">
    <name type="scientific">Saccharopolyspora dendranthemae</name>
    <dbReference type="NCBI Taxonomy" id="1181886"/>
    <lineage>
        <taxon>Bacteria</taxon>
        <taxon>Bacillati</taxon>
        <taxon>Actinomycetota</taxon>
        <taxon>Actinomycetes</taxon>
        <taxon>Pseudonocardiales</taxon>
        <taxon>Pseudonocardiaceae</taxon>
        <taxon>Saccharopolyspora</taxon>
    </lineage>
</organism>
<dbReference type="EMBL" id="VIWX01000001">
    <property type="protein sequence ID" value="TWG07593.1"/>
    <property type="molecule type" value="Genomic_DNA"/>
</dbReference>
<dbReference type="InterPro" id="IPR016040">
    <property type="entry name" value="NAD(P)-bd_dom"/>
</dbReference>